<sequence>MRKLTAILGLFGLIVFQACEGPQGPPGLDGLDGLDGVNIVSEVFEVDVDFTEANNYQEIFSFDPAIIESDVVLAFIQWDADGANPIWRALPQTVFFEEGVLMYNYDFTKNDFSLFLDGPLDYGLLGPEWTDNQLFRVVVVPGDFASSRIDWTDYEAVTKYLGLTDEDFKRIEIKN</sequence>
<evidence type="ECO:0000313" key="2">
    <source>
        <dbReference type="Proteomes" id="UP000664480"/>
    </source>
</evidence>
<dbReference type="PROSITE" id="PS51257">
    <property type="entry name" value="PROKAR_LIPOPROTEIN"/>
    <property type="match status" value="1"/>
</dbReference>
<protein>
    <recommendedName>
        <fullName evidence="3">Collagen-like protein</fullName>
    </recommendedName>
</protein>
<dbReference type="Proteomes" id="UP000664480">
    <property type="component" value="Unassembled WGS sequence"/>
</dbReference>
<name>A0ABS3CN65_9BACT</name>
<reference evidence="1 2" key="1">
    <citation type="submission" date="2021-03" db="EMBL/GenBank/DDBJ databases">
        <title>novel species isolated from a fishpond in China.</title>
        <authorList>
            <person name="Lu H."/>
            <person name="Cai Z."/>
        </authorList>
    </citation>
    <scope>NUCLEOTIDE SEQUENCE [LARGE SCALE GENOMIC DNA]</scope>
    <source>
        <strain evidence="1 2">YJ13C</strain>
    </source>
</reference>
<comment type="caution">
    <text evidence="1">The sequence shown here is derived from an EMBL/GenBank/DDBJ whole genome shotgun (WGS) entry which is preliminary data.</text>
</comment>
<proteinExistence type="predicted"/>
<gene>
    <name evidence="1" type="ORF">J0A69_20760</name>
</gene>
<accession>A0ABS3CN65</accession>
<keyword evidence="2" id="KW-1185">Reference proteome</keyword>
<evidence type="ECO:0008006" key="3">
    <source>
        <dbReference type="Google" id="ProtNLM"/>
    </source>
</evidence>
<dbReference type="EMBL" id="JAFKCU010000007">
    <property type="protein sequence ID" value="MBN7817886.1"/>
    <property type="molecule type" value="Genomic_DNA"/>
</dbReference>
<dbReference type="RefSeq" id="WP_206588548.1">
    <property type="nucleotide sequence ID" value="NZ_JAFKCU010000007.1"/>
</dbReference>
<organism evidence="1 2">
    <name type="scientific">Algoriphagus pacificus</name>
    <dbReference type="NCBI Taxonomy" id="2811234"/>
    <lineage>
        <taxon>Bacteria</taxon>
        <taxon>Pseudomonadati</taxon>
        <taxon>Bacteroidota</taxon>
        <taxon>Cytophagia</taxon>
        <taxon>Cytophagales</taxon>
        <taxon>Cyclobacteriaceae</taxon>
        <taxon>Algoriphagus</taxon>
    </lineage>
</organism>
<evidence type="ECO:0000313" key="1">
    <source>
        <dbReference type="EMBL" id="MBN7817886.1"/>
    </source>
</evidence>